<dbReference type="AlphaFoldDB" id="D6TCS4"/>
<dbReference type="Proteomes" id="UP000004508">
    <property type="component" value="Unassembled WGS sequence"/>
</dbReference>
<gene>
    <name evidence="1" type="ORF">Krac_9597</name>
</gene>
<comment type="caution">
    <text evidence="1">The sequence shown here is derived from an EMBL/GenBank/DDBJ whole genome shotgun (WGS) entry which is preliminary data.</text>
</comment>
<name>D6TCS4_KTERA</name>
<proteinExistence type="predicted"/>
<reference evidence="1 2" key="1">
    <citation type="journal article" date="2011" name="Stand. Genomic Sci.">
        <title>Non-contiguous finished genome sequence and contextual data of the filamentous soil bacterium Ktedonobacter racemifer type strain (SOSP1-21).</title>
        <authorList>
            <person name="Chang Y.J."/>
            <person name="Land M."/>
            <person name="Hauser L."/>
            <person name="Chertkov O."/>
            <person name="Del Rio T.G."/>
            <person name="Nolan M."/>
            <person name="Copeland A."/>
            <person name="Tice H."/>
            <person name="Cheng J.F."/>
            <person name="Lucas S."/>
            <person name="Han C."/>
            <person name="Goodwin L."/>
            <person name="Pitluck S."/>
            <person name="Ivanova N."/>
            <person name="Ovchinikova G."/>
            <person name="Pati A."/>
            <person name="Chen A."/>
            <person name="Palaniappan K."/>
            <person name="Mavromatis K."/>
            <person name="Liolios K."/>
            <person name="Brettin T."/>
            <person name="Fiebig A."/>
            <person name="Rohde M."/>
            <person name="Abt B."/>
            <person name="Goker M."/>
            <person name="Detter J.C."/>
            <person name="Woyke T."/>
            <person name="Bristow J."/>
            <person name="Eisen J.A."/>
            <person name="Markowitz V."/>
            <person name="Hugenholtz P."/>
            <person name="Kyrpides N.C."/>
            <person name="Klenk H.P."/>
            <person name="Lapidus A."/>
        </authorList>
    </citation>
    <scope>NUCLEOTIDE SEQUENCE [LARGE SCALE GENOMIC DNA]</scope>
    <source>
        <strain evidence="2">DSM 44963</strain>
    </source>
</reference>
<organism evidence="1 2">
    <name type="scientific">Ktedonobacter racemifer DSM 44963</name>
    <dbReference type="NCBI Taxonomy" id="485913"/>
    <lineage>
        <taxon>Bacteria</taxon>
        <taxon>Bacillati</taxon>
        <taxon>Chloroflexota</taxon>
        <taxon>Ktedonobacteria</taxon>
        <taxon>Ktedonobacterales</taxon>
        <taxon>Ktedonobacteraceae</taxon>
        <taxon>Ktedonobacter</taxon>
    </lineage>
</organism>
<protein>
    <submittedName>
        <fullName evidence="1">Uncharacterized protein</fullName>
    </submittedName>
</protein>
<dbReference type="InParanoid" id="D6TCS4"/>
<keyword evidence="2" id="KW-1185">Reference proteome</keyword>
<evidence type="ECO:0000313" key="2">
    <source>
        <dbReference type="Proteomes" id="UP000004508"/>
    </source>
</evidence>
<dbReference type="EMBL" id="ADVG01000001">
    <property type="protein sequence ID" value="EFH88188.1"/>
    <property type="molecule type" value="Genomic_DNA"/>
</dbReference>
<sequence length="49" mass="5388">MLPVICSWQITQRGRLQVSGVVQVERGSVGAVAVELALVCAWYGRYQPL</sequence>
<evidence type="ECO:0000313" key="1">
    <source>
        <dbReference type="EMBL" id="EFH88188.1"/>
    </source>
</evidence>
<accession>D6TCS4</accession>